<dbReference type="Proteomes" id="UP000029725">
    <property type="component" value="Unassembled WGS sequence"/>
</dbReference>
<dbReference type="AlphaFoldDB" id="A0A098VN07"/>
<gene>
    <name evidence="2" type="ORF">DI09_70p80</name>
</gene>
<protein>
    <submittedName>
        <fullName evidence="2">Uncharacterized protein</fullName>
    </submittedName>
</protein>
<reference evidence="2 3" key="1">
    <citation type="submission" date="2014-04" db="EMBL/GenBank/DDBJ databases">
        <title>A new species of microsporidia sheds light on the evolution of extreme parasitism.</title>
        <authorList>
            <person name="Haag K.L."/>
            <person name="James T.Y."/>
            <person name="Larsson R."/>
            <person name="Schaer T.M."/>
            <person name="Refardt D."/>
            <person name="Pombert J.-F."/>
            <person name="Ebert D."/>
        </authorList>
    </citation>
    <scope>NUCLEOTIDE SEQUENCE [LARGE SCALE GENOMIC DNA]</scope>
    <source>
        <strain evidence="2 3">UGP3</strain>
        <tissue evidence="2">Spores</tissue>
    </source>
</reference>
<evidence type="ECO:0000313" key="2">
    <source>
        <dbReference type="EMBL" id="KGG50413.1"/>
    </source>
</evidence>
<proteinExistence type="predicted"/>
<dbReference type="EMBL" id="JMKJ01000580">
    <property type="protein sequence ID" value="KGG50413.1"/>
    <property type="molecule type" value="Genomic_DNA"/>
</dbReference>
<feature type="signal peptide" evidence="1">
    <location>
        <begin position="1"/>
        <end position="21"/>
    </location>
</feature>
<dbReference type="VEuPathDB" id="MicrosporidiaDB:DI09_70p80"/>
<dbReference type="GeneID" id="25260707"/>
<comment type="caution">
    <text evidence="2">The sequence shown here is derived from an EMBL/GenBank/DDBJ whole genome shotgun (WGS) entry which is preliminary data.</text>
</comment>
<keyword evidence="1" id="KW-0732">Signal</keyword>
<sequence>MNTIKTLSTLALILLVRSVLSKILNIEYLCNFIGDKFIPEVFKGEEPVAVNKAMKTIFSLSKNNLLNQEYAISPEVYDKIMDTILQVSNFNPSDVYKKVQDLKILPYDTELRAFGDQTKSVVFFCGYTGHAMLCEIFKVASPDPKHEHLWKVLIYNTGGGLKHHPWYHVGPTIKFSPVVVYEGPPFLINENWIEAALNFGEYKKVITNFYPRLFGDFDRSNEIYDVFIDPQRGGTCAFSSYHAYFIFKLKRKNYNEIFAIASLIALQHFVSQKDPDFVSEEYRTKYAFSSKSKLRQSSESQEDAENFIYKALLSDKNVLNEIERFHFLRWNFDLVDTMFKYLVEIGNCIS</sequence>
<accession>A0A098VN07</accession>
<dbReference type="RefSeq" id="XP_013236851.1">
    <property type="nucleotide sequence ID" value="XM_013381397.1"/>
</dbReference>
<keyword evidence="3" id="KW-1185">Reference proteome</keyword>
<name>A0A098VN07_9MICR</name>
<feature type="chain" id="PRO_5001941869" evidence="1">
    <location>
        <begin position="22"/>
        <end position="350"/>
    </location>
</feature>
<dbReference type="HOGENOM" id="CLU_792463_0_0_1"/>
<organism evidence="2 3">
    <name type="scientific">Mitosporidium daphniae</name>
    <dbReference type="NCBI Taxonomy" id="1485682"/>
    <lineage>
        <taxon>Eukaryota</taxon>
        <taxon>Fungi</taxon>
        <taxon>Fungi incertae sedis</taxon>
        <taxon>Microsporidia</taxon>
        <taxon>Mitosporidium</taxon>
    </lineage>
</organism>
<evidence type="ECO:0000256" key="1">
    <source>
        <dbReference type="SAM" id="SignalP"/>
    </source>
</evidence>
<evidence type="ECO:0000313" key="3">
    <source>
        <dbReference type="Proteomes" id="UP000029725"/>
    </source>
</evidence>